<comment type="caution">
    <text evidence="2">The sequence shown here is derived from an EMBL/GenBank/DDBJ whole genome shotgun (WGS) entry which is preliminary data.</text>
</comment>
<organism evidence="2 3">
    <name type="scientific">Pycnococcus provasolii</name>
    <dbReference type="NCBI Taxonomy" id="41880"/>
    <lineage>
        <taxon>Eukaryota</taxon>
        <taxon>Viridiplantae</taxon>
        <taxon>Chlorophyta</taxon>
        <taxon>Pseudoscourfieldiophyceae</taxon>
        <taxon>Pseudoscourfieldiales</taxon>
        <taxon>Pycnococcaceae</taxon>
        <taxon>Pycnococcus</taxon>
    </lineage>
</organism>
<gene>
    <name evidence="2" type="ORF">PPROV_000005400</name>
</gene>
<dbReference type="Proteomes" id="UP000660262">
    <property type="component" value="Unassembled WGS sequence"/>
</dbReference>
<evidence type="ECO:0000313" key="2">
    <source>
        <dbReference type="EMBL" id="GHP01298.1"/>
    </source>
</evidence>
<evidence type="ECO:0000256" key="1">
    <source>
        <dbReference type="SAM" id="MobiDB-lite"/>
    </source>
</evidence>
<accession>A0A830H3W6</accession>
<feature type="compositionally biased region" description="Pro residues" evidence="1">
    <location>
        <begin position="139"/>
        <end position="152"/>
    </location>
</feature>
<dbReference type="OrthoDB" id="515012at2759"/>
<feature type="region of interest" description="Disordered" evidence="1">
    <location>
        <begin position="36"/>
        <end position="73"/>
    </location>
</feature>
<feature type="compositionally biased region" description="Basic and acidic residues" evidence="1">
    <location>
        <begin position="40"/>
        <end position="49"/>
    </location>
</feature>
<keyword evidence="3" id="KW-1185">Reference proteome</keyword>
<feature type="compositionally biased region" description="Polar residues" evidence="1">
    <location>
        <begin position="56"/>
        <end position="69"/>
    </location>
</feature>
<sequence length="176" mass="18862">MTVMRVDHNISLWTVNGACVGIFGVDNWDLSDRTSWVDPDGEKTQHLKADSPPVQHRTSGATSGPSANNGAPAMFRRSSINRIGVFFDSPIPQVPSPMNRSSASSSPLVPKLNLLPPGTASYTSTLKDVSNNLVASGPRGPPPPGPPPPTAPPILSDFRVSRRGRVISEKRIKVYE</sequence>
<proteinExistence type="predicted"/>
<name>A0A830H3W6_9CHLO</name>
<feature type="region of interest" description="Disordered" evidence="1">
    <location>
        <begin position="130"/>
        <end position="162"/>
    </location>
</feature>
<reference evidence="2" key="1">
    <citation type="submission" date="2020-10" db="EMBL/GenBank/DDBJ databases">
        <title>Unveiling of a novel bifunctional photoreceptor, Dualchrome1, isolated from a cosmopolitan green alga.</title>
        <authorList>
            <person name="Suzuki S."/>
            <person name="Kawachi M."/>
        </authorList>
    </citation>
    <scope>NUCLEOTIDE SEQUENCE</scope>
    <source>
        <strain evidence="2">NIES 2893</strain>
    </source>
</reference>
<dbReference type="EMBL" id="BNJQ01000001">
    <property type="protein sequence ID" value="GHP01298.1"/>
    <property type="molecule type" value="Genomic_DNA"/>
</dbReference>
<dbReference type="AlphaFoldDB" id="A0A830H3W6"/>
<evidence type="ECO:0000313" key="3">
    <source>
        <dbReference type="Proteomes" id="UP000660262"/>
    </source>
</evidence>
<protein>
    <submittedName>
        <fullName evidence="2">Uncharacterized protein</fullName>
    </submittedName>
</protein>